<dbReference type="InterPro" id="IPR000048">
    <property type="entry name" value="IQ_motif_EF-hand-BS"/>
</dbReference>
<feature type="non-terminal residue" evidence="2">
    <location>
        <position position="91"/>
    </location>
</feature>
<sequence>LPSELCHAATKIQASFRGHMARKQVPANSGKGKPEDDLSKELEKLDAKTEEDELADLDLDDPELHKAASKIQATFRKKMLPTKPAAAAKES</sequence>
<dbReference type="PROSITE" id="PS50096">
    <property type="entry name" value="IQ"/>
    <property type="match status" value="1"/>
</dbReference>
<dbReference type="Pfam" id="PF00612">
    <property type="entry name" value="IQ"/>
    <property type="match status" value="2"/>
</dbReference>
<dbReference type="Proteomes" id="UP001233999">
    <property type="component" value="Unassembled WGS sequence"/>
</dbReference>
<organism evidence="2 3">
    <name type="scientific">Diploptera punctata</name>
    <name type="common">Pacific beetle cockroach</name>
    <dbReference type="NCBI Taxonomy" id="6984"/>
    <lineage>
        <taxon>Eukaryota</taxon>
        <taxon>Metazoa</taxon>
        <taxon>Ecdysozoa</taxon>
        <taxon>Arthropoda</taxon>
        <taxon>Hexapoda</taxon>
        <taxon>Insecta</taxon>
        <taxon>Pterygota</taxon>
        <taxon>Neoptera</taxon>
        <taxon>Polyneoptera</taxon>
        <taxon>Dictyoptera</taxon>
        <taxon>Blattodea</taxon>
        <taxon>Blaberoidea</taxon>
        <taxon>Blaberidae</taxon>
        <taxon>Diplopterinae</taxon>
        <taxon>Diploptera</taxon>
    </lineage>
</organism>
<dbReference type="SMART" id="SM00015">
    <property type="entry name" value="IQ"/>
    <property type="match status" value="2"/>
</dbReference>
<feature type="region of interest" description="Disordered" evidence="1">
    <location>
        <begin position="17"/>
        <end position="52"/>
    </location>
</feature>
<evidence type="ECO:0000256" key="1">
    <source>
        <dbReference type="SAM" id="MobiDB-lite"/>
    </source>
</evidence>
<dbReference type="PANTHER" id="PTHR10699:SF11">
    <property type="entry name" value="IGLOO, ISOFORM A"/>
    <property type="match status" value="1"/>
</dbReference>
<comment type="caution">
    <text evidence="2">The sequence shown here is derived from an EMBL/GenBank/DDBJ whole genome shotgun (WGS) entry which is preliminary data.</text>
</comment>
<dbReference type="EMBL" id="JASPKZ010008343">
    <property type="protein sequence ID" value="KAJ9580386.1"/>
    <property type="molecule type" value="Genomic_DNA"/>
</dbReference>
<name>A0AAD7ZH39_DIPPU</name>
<keyword evidence="3" id="KW-1185">Reference proteome</keyword>
<dbReference type="PANTHER" id="PTHR10699">
    <property type="entry name" value="NEUROMODULIN"/>
    <property type="match status" value="1"/>
</dbReference>
<reference evidence="2" key="2">
    <citation type="submission" date="2023-05" db="EMBL/GenBank/DDBJ databases">
        <authorList>
            <person name="Fouks B."/>
        </authorList>
    </citation>
    <scope>NUCLEOTIDE SEQUENCE</scope>
    <source>
        <strain evidence="2">Stay&amp;Tobe</strain>
        <tissue evidence="2">Testes</tissue>
    </source>
</reference>
<dbReference type="GO" id="GO:0005516">
    <property type="term" value="F:calmodulin binding"/>
    <property type="evidence" value="ECO:0007669"/>
    <property type="project" value="TreeGrafter"/>
</dbReference>
<evidence type="ECO:0000313" key="2">
    <source>
        <dbReference type="EMBL" id="KAJ9580386.1"/>
    </source>
</evidence>
<accession>A0AAD7ZH39</accession>
<feature type="non-terminal residue" evidence="2">
    <location>
        <position position="1"/>
    </location>
</feature>
<dbReference type="Gene3D" id="1.20.5.190">
    <property type="match status" value="1"/>
</dbReference>
<feature type="compositionally biased region" description="Basic and acidic residues" evidence="1">
    <location>
        <begin position="32"/>
        <end position="48"/>
    </location>
</feature>
<reference evidence="2" key="1">
    <citation type="journal article" date="2023" name="IScience">
        <title>Live-bearing cockroach genome reveals convergent evolutionary mechanisms linked to viviparity in insects and beyond.</title>
        <authorList>
            <person name="Fouks B."/>
            <person name="Harrison M.C."/>
            <person name="Mikhailova A.A."/>
            <person name="Marchal E."/>
            <person name="English S."/>
            <person name="Carruthers M."/>
            <person name="Jennings E.C."/>
            <person name="Chiamaka E.L."/>
            <person name="Frigard R.A."/>
            <person name="Pippel M."/>
            <person name="Attardo G.M."/>
            <person name="Benoit J.B."/>
            <person name="Bornberg-Bauer E."/>
            <person name="Tobe S.S."/>
        </authorList>
    </citation>
    <scope>NUCLEOTIDE SEQUENCE</scope>
    <source>
        <strain evidence="2">Stay&amp;Tobe</strain>
    </source>
</reference>
<proteinExistence type="predicted"/>
<protein>
    <submittedName>
        <fullName evidence="2">Uncharacterized protein</fullName>
    </submittedName>
</protein>
<gene>
    <name evidence="2" type="ORF">L9F63_003962</name>
</gene>
<evidence type="ECO:0000313" key="3">
    <source>
        <dbReference type="Proteomes" id="UP001233999"/>
    </source>
</evidence>
<dbReference type="AlphaFoldDB" id="A0AAD7ZH39"/>